<dbReference type="InterPro" id="IPR001841">
    <property type="entry name" value="Znf_RING"/>
</dbReference>
<keyword evidence="6" id="KW-1185">Reference proteome</keyword>
<dbReference type="Gene3D" id="3.30.40.10">
    <property type="entry name" value="Zinc/RING finger domain, C3HC4 (zinc finger)"/>
    <property type="match status" value="1"/>
</dbReference>
<feature type="region of interest" description="Disordered" evidence="2">
    <location>
        <begin position="460"/>
        <end position="496"/>
    </location>
</feature>
<feature type="compositionally biased region" description="Low complexity" evidence="2">
    <location>
        <begin position="471"/>
        <end position="482"/>
    </location>
</feature>
<reference evidence="5 6" key="1">
    <citation type="journal article" date="2019" name="Nat. Ecol. Evol.">
        <title>Megaphylogeny resolves global patterns of mushroom evolution.</title>
        <authorList>
            <person name="Varga T."/>
            <person name="Krizsan K."/>
            <person name="Foldi C."/>
            <person name="Dima B."/>
            <person name="Sanchez-Garcia M."/>
            <person name="Sanchez-Ramirez S."/>
            <person name="Szollosi G.J."/>
            <person name="Szarkandi J.G."/>
            <person name="Papp V."/>
            <person name="Albert L."/>
            <person name="Andreopoulos W."/>
            <person name="Angelini C."/>
            <person name="Antonin V."/>
            <person name="Barry K.W."/>
            <person name="Bougher N.L."/>
            <person name="Buchanan P."/>
            <person name="Buyck B."/>
            <person name="Bense V."/>
            <person name="Catcheside P."/>
            <person name="Chovatia M."/>
            <person name="Cooper J."/>
            <person name="Damon W."/>
            <person name="Desjardin D."/>
            <person name="Finy P."/>
            <person name="Geml J."/>
            <person name="Haridas S."/>
            <person name="Hughes K."/>
            <person name="Justo A."/>
            <person name="Karasinski D."/>
            <person name="Kautmanova I."/>
            <person name="Kiss B."/>
            <person name="Kocsube S."/>
            <person name="Kotiranta H."/>
            <person name="LaButti K.M."/>
            <person name="Lechner B.E."/>
            <person name="Liimatainen K."/>
            <person name="Lipzen A."/>
            <person name="Lukacs Z."/>
            <person name="Mihaltcheva S."/>
            <person name="Morgado L.N."/>
            <person name="Niskanen T."/>
            <person name="Noordeloos M.E."/>
            <person name="Ohm R.A."/>
            <person name="Ortiz-Santana B."/>
            <person name="Ovrebo C."/>
            <person name="Racz N."/>
            <person name="Riley R."/>
            <person name="Savchenko A."/>
            <person name="Shiryaev A."/>
            <person name="Soop K."/>
            <person name="Spirin V."/>
            <person name="Szebenyi C."/>
            <person name="Tomsovsky M."/>
            <person name="Tulloss R.E."/>
            <person name="Uehling J."/>
            <person name="Grigoriev I.V."/>
            <person name="Vagvolgyi C."/>
            <person name="Papp T."/>
            <person name="Martin F.M."/>
            <person name="Miettinen O."/>
            <person name="Hibbett D.S."/>
            <person name="Nagy L.G."/>
        </authorList>
    </citation>
    <scope>NUCLEOTIDE SEQUENCE [LARGE SCALE GENOMIC DNA]</scope>
    <source>
        <strain evidence="5 6">OMC1185</strain>
    </source>
</reference>
<feature type="transmembrane region" description="Helical" evidence="3">
    <location>
        <begin position="189"/>
        <end position="207"/>
    </location>
</feature>
<gene>
    <name evidence="5" type="ORF">OE88DRAFT_1606369</name>
</gene>
<keyword evidence="1" id="KW-0862">Zinc</keyword>
<dbReference type="PANTHER" id="PTHR22696:SF1">
    <property type="entry name" value="E3 UBIQUITIN-PROTEIN LIGASE RNF26"/>
    <property type="match status" value="1"/>
</dbReference>
<evidence type="ECO:0000313" key="5">
    <source>
        <dbReference type="EMBL" id="TFK46661.1"/>
    </source>
</evidence>
<feature type="non-terminal residue" evidence="5">
    <location>
        <position position="1"/>
    </location>
</feature>
<name>A0A5C3MYU6_9AGAM</name>
<protein>
    <recommendedName>
        <fullName evidence="4">RING-type domain-containing protein</fullName>
    </recommendedName>
</protein>
<feature type="domain" description="RING-type" evidence="4">
    <location>
        <begin position="583"/>
        <end position="626"/>
    </location>
</feature>
<dbReference type="OrthoDB" id="66726at2759"/>
<dbReference type="GO" id="GO:0061630">
    <property type="term" value="F:ubiquitin protein ligase activity"/>
    <property type="evidence" value="ECO:0007669"/>
    <property type="project" value="TreeGrafter"/>
</dbReference>
<feature type="transmembrane region" description="Helical" evidence="3">
    <location>
        <begin position="219"/>
        <end position="238"/>
    </location>
</feature>
<organism evidence="5 6">
    <name type="scientific">Heliocybe sulcata</name>
    <dbReference type="NCBI Taxonomy" id="5364"/>
    <lineage>
        <taxon>Eukaryota</taxon>
        <taxon>Fungi</taxon>
        <taxon>Dikarya</taxon>
        <taxon>Basidiomycota</taxon>
        <taxon>Agaricomycotina</taxon>
        <taxon>Agaricomycetes</taxon>
        <taxon>Gloeophyllales</taxon>
        <taxon>Gloeophyllaceae</taxon>
        <taxon>Heliocybe</taxon>
    </lineage>
</organism>
<proteinExistence type="predicted"/>
<dbReference type="AlphaFoldDB" id="A0A5C3MYU6"/>
<dbReference type="PANTHER" id="PTHR22696">
    <property type="entry name" value="E3 UBIQUITIN-PROTEIN LIGASE RNF26"/>
    <property type="match status" value="1"/>
</dbReference>
<evidence type="ECO:0000256" key="3">
    <source>
        <dbReference type="SAM" id="Phobius"/>
    </source>
</evidence>
<dbReference type="GO" id="GO:0008270">
    <property type="term" value="F:zinc ion binding"/>
    <property type="evidence" value="ECO:0007669"/>
    <property type="project" value="UniProtKB-KW"/>
</dbReference>
<keyword evidence="3" id="KW-0812">Transmembrane</keyword>
<evidence type="ECO:0000313" key="6">
    <source>
        <dbReference type="Proteomes" id="UP000305948"/>
    </source>
</evidence>
<dbReference type="GO" id="GO:0006511">
    <property type="term" value="P:ubiquitin-dependent protein catabolic process"/>
    <property type="evidence" value="ECO:0007669"/>
    <property type="project" value="TreeGrafter"/>
</dbReference>
<feature type="compositionally biased region" description="Acidic residues" evidence="2">
    <location>
        <begin position="483"/>
        <end position="495"/>
    </location>
</feature>
<keyword evidence="1" id="KW-0479">Metal-binding</keyword>
<evidence type="ECO:0000256" key="1">
    <source>
        <dbReference type="PROSITE-ProRule" id="PRU00175"/>
    </source>
</evidence>
<feature type="transmembrane region" description="Helical" evidence="3">
    <location>
        <begin position="6"/>
        <end position="26"/>
    </location>
</feature>
<feature type="non-terminal residue" evidence="5">
    <location>
        <position position="638"/>
    </location>
</feature>
<dbReference type="GO" id="GO:0016567">
    <property type="term" value="P:protein ubiquitination"/>
    <property type="evidence" value="ECO:0007669"/>
    <property type="project" value="TreeGrafter"/>
</dbReference>
<feature type="region of interest" description="Disordered" evidence="2">
    <location>
        <begin position="428"/>
        <end position="448"/>
    </location>
</feature>
<dbReference type="EMBL" id="ML213528">
    <property type="protein sequence ID" value="TFK46661.1"/>
    <property type="molecule type" value="Genomic_DNA"/>
</dbReference>
<feature type="transmembrane region" description="Helical" evidence="3">
    <location>
        <begin position="126"/>
        <end position="146"/>
    </location>
</feature>
<dbReference type="CDD" id="cd16616">
    <property type="entry name" value="mRING-HC-C4C4_Asi1p-like"/>
    <property type="match status" value="1"/>
</dbReference>
<keyword evidence="3" id="KW-0472">Membrane</keyword>
<feature type="transmembrane region" description="Helical" evidence="3">
    <location>
        <begin position="158"/>
        <end position="177"/>
    </location>
</feature>
<dbReference type="PROSITE" id="PS50089">
    <property type="entry name" value="ZF_RING_2"/>
    <property type="match status" value="1"/>
</dbReference>
<sequence length="638" mass="71836">LPGPWGFLTSGYVVGLFAMALVLNRIQNIVVPPRRPLAYRAHRSRQPAYQGRGSWYRLLYGSIFPVDLSSTFCRLVLRIPSLYFLAKALALWTIILIQTSDLFPSWQWSWLQAINKWAATKEMEEVCWFTFTAICGGLCVGALTRGLEGQGSPNSSPFNLFGYAFLLHIYSSPLTHTRKAPGTPSRPEAHVIVTILLPLLQVVLIHALGIKQRWSRQRLAPTTFTSILTLVHFHYVLWFSEKPYPLLNYLPCVLESTLGAITLLTVALNAVTQLLLEGEVTRPLFGHAQALLPRWDEDFSVALLRLGTASLEATSVAGLGNEVGGVHALPMVKHSQPLHTEYGEVELNRFGVASVSSAVQGRRRKEGFANEIRHVKTGAGQDDLWWDAVWYKEFGRFGVAMWKMGRGLGRWVWGVVRMKPVALFEHRHTAPEPEKEESEEGGGERGRWVEEMYDRFRREEAISDDEEDWRPPSASRSDSDSGASEEEEDGEEDPASETVKLFADLAEASSSNRTAPVMIAHMTNNAGSPLTRQRYSRMLVRSPSPDEDGHSEWANPERQLREWLAKRRDGRQGDGEDDSRRNCVICTVEPRQIICWPCRCLALCDDCRENLASRSSASKHTCPCCRRLVEGYSRIFVP</sequence>
<keyword evidence="3" id="KW-1133">Transmembrane helix</keyword>
<evidence type="ECO:0000256" key="2">
    <source>
        <dbReference type="SAM" id="MobiDB-lite"/>
    </source>
</evidence>
<accession>A0A5C3MYU6</accession>
<dbReference type="Pfam" id="PF13920">
    <property type="entry name" value="zf-C3HC4_3"/>
    <property type="match status" value="1"/>
</dbReference>
<keyword evidence="1" id="KW-0863">Zinc-finger</keyword>
<dbReference type="STRING" id="5364.A0A5C3MYU6"/>
<evidence type="ECO:0000259" key="4">
    <source>
        <dbReference type="PROSITE" id="PS50089"/>
    </source>
</evidence>
<dbReference type="Proteomes" id="UP000305948">
    <property type="component" value="Unassembled WGS sequence"/>
</dbReference>
<dbReference type="InterPro" id="IPR013083">
    <property type="entry name" value="Znf_RING/FYVE/PHD"/>
</dbReference>